<dbReference type="AlphaFoldDB" id="A0A8H6IM28"/>
<sequence length="84" mass="8532">MSGSEGAHANTSTGGFDLLKRATQKMMMSGPTPNQWPAWTLEALVQAGRSGGGVAWTDAGAGAGAEARALEPESDLGSGSDPWQ</sequence>
<gene>
    <name evidence="2" type="ORF">CMUS01_16619</name>
</gene>
<name>A0A8H6IM28_9PEZI</name>
<evidence type="ECO:0000313" key="2">
    <source>
        <dbReference type="EMBL" id="KAF6784449.1"/>
    </source>
</evidence>
<reference evidence="2" key="1">
    <citation type="journal article" date="2020" name="Phytopathology">
        <title>Genome Sequence Resources of Colletotrichum truncatum, C. plurivorum, C. musicola, and C. sojae: Four Species Pathogenic to Soybean (Glycine max).</title>
        <authorList>
            <person name="Rogerio F."/>
            <person name="Boufleur T.R."/>
            <person name="Ciampi-Guillardi M."/>
            <person name="Sukno S.A."/>
            <person name="Thon M.R."/>
            <person name="Massola Junior N.S."/>
            <person name="Baroncelli R."/>
        </authorList>
    </citation>
    <scope>NUCLEOTIDE SEQUENCE</scope>
    <source>
        <strain evidence="2">LFN0074</strain>
    </source>
</reference>
<accession>A0A8H6IM28</accession>
<proteinExistence type="predicted"/>
<feature type="compositionally biased region" description="Low complexity" evidence="1">
    <location>
        <begin position="55"/>
        <end position="67"/>
    </location>
</feature>
<dbReference type="Proteomes" id="UP000639643">
    <property type="component" value="Unassembled WGS sequence"/>
</dbReference>
<evidence type="ECO:0000313" key="3">
    <source>
        <dbReference type="Proteomes" id="UP000639643"/>
    </source>
</evidence>
<dbReference type="EMBL" id="WIGM01002063">
    <property type="protein sequence ID" value="KAF6784449.1"/>
    <property type="molecule type" value="Genomic_DNA"/>
</dbReference>
<comment type="caution">
    <text evidence="2">The sequence shown here is derived from an EMBL/GenBank/DDBJ whole genome shotgun (WGS) entry which is preliminary data.</text>
</comment>
<feature type="region of interest" description="Disordered" evidence="1">
    <location>
        <begin position="55"/>
        <end position="84"/>
    </location>
</feature>
<evidence type="ECO:0000256" key="1">
    <source>
        <dbReference type="SAM" id="MobiDB-lite"/>
    </source>
</evidence>
<organism evidence="2 3">
    <name type="scientific">Colletotrichum musicola</name>
    <dbReference type="NCBI Taxonomy" id="2175873"/>
    <lineage>
        <taxon>Eukaryota</taxon>
        <taxon>Fungi</taxon>
        <taxon>Dikarya</taxon>
        <taxon>Ascomycota</taxon>
        <taxon>Pezizomycotina</taxon>
        <taxon>Sordariomycetes</taxon>
        <taxon>Hypocreomycetidae</taxon>
        <taxon>Glomerellales</taxon>
        <taxon>Glomerellaceae</taxon>
        <taxon>Colletotrichum</taxon>
        <taxon>Colletotrichum orchidearum species complex</taxon>
    </lineage>
</organism>
<keyword evidence="3" id="KW-1185">Reference proteome</keyword>
<protein>
    <submittedName>
        <fullName evidence="2">Uncharacterized protein</fullName>
    </submittedName>
</protein>